<evidence type="ECO:0000313" key="3">
    <source>
        <dbReference type="Proteomes" id="UP000001822"/>
    </source>
</evidence>
<evidence type="ECO:0008006" key="4">
    <source>
        <dbReference type="Google" id="ProtNLM"/>
    </source>
</evidence>
<keyword evidence="3" id="KW-1185">Reference proteome</keyword>
<name>A0A6N4SQB1_CYTH3</name>
<organism evidence="2 3">
    <name type="scientific">Cytophaga hutchinsonii (strain ATCC 33406 / DSM 1761 / CIP 103989 / NBRC 15051 / NCIMB 9469 / D465)</name>
    <dbReference type="NCBI Taxonomy" id="269798"/>
    <lineage>
        <taxon>Bacteria</taxon>
        <taxon>Pseudomonadati</taxon>
        <taxon>Bacteroidota</taxon>
        <taxon>Cytophagia</taxon>
        <taxon>Cytophagales</taxon>
        <taxon>Cytophagaceae</taxon>
        <taxon>Cytophaga</taxon>
    </lineage>
</organism>
<proteinExistence type="predicted"/>
<dbReference type="EMBL" id="CP000383">
    <property type="protein sequence ID" value="ABG58548.1"/>
    <property type="molecule type" value="Genomic_DNA"/>
</dbReference>
<evidence type="ECO:0000313" key="2">
    <source>
        <dbReference type="EMBL" id="ABG58548.1"/>
    </source>
</evidence>
<protein>
    <recommendedName>
        <fullName evidence="4">Outer membrane protein</fullName>
    </recommendedName>
</protein>
<dbReference type="OrthoDB" id="905352at2"/>
<reference evidence="2 3" key="1">
    <citation type="journal article" date="2007" name="Appl. Environ. Microbiol.">
        <title>Genome sequence of the cellulolytic gliding bacterium Cytophaga hutchinsonii.</title>
        <authorList>
            <person name="Xie G."/>
            <person name="Bruce D.C."/>
            <person name="Challacombe J.F."/>
            <person name="Chertkov O."/>
            <person name="Detter J.C."/>
            <person name="Gilna P."/>
            <person name="Han C.S."/>
            <person name="Lucas S."/>
            <person name="Misra M."/>
            <person name="Myers G.L."/>
            <person name="Richardson P."/>
            <person name="Tapia R."/>
            <person name="Thayer N."/>
            <person name="Thompson L.S."/>
            <person name="Brettin T.S."/>
            <person name="Henrissat B."/>
            <person name="Wilson D.B."/>
            <person name="McBride M.J."/>
        </authorList>
    </citation>
    <scope>NUCLEOTIDE SEQUENCE [LARGE SCALE GENOMIC DNA]</scope>
    <source>
        <strain evidence="3">ATCC 33406 / DSM 1761 / CIP 103989 / NBRC 15051 / NCIMB 9469 / D465</strain>
    </source>
</reference>
<accession>A0A6N4SQB1</accession>
<keyword evidence="1" id="KW-0732">Signal</keyword>
<gene>
    <name evidence="2" type="ordered locus">CHU_1276</name>
</gene>
<sequence length="747" mass="85247">MSKSMRVRVLTLLLVLGYGNVSASNHGDNDSARVTNYTPVATSTSGKKWFTFSPALKSSAYQTEESGTKQYKRWTGLKYSGYIRSYNQFRTMPQHNPLAPQADQLLTVNGLDIVNRVYTGYQEPMFLLRLEGTPTAKTWFQIEYSFDNQMMGIIREDSIANQVPGIGQTTNRRAMVYRIMQFKGYANTKVGDFTLVAGGGVNWAKLSPFTLANYQYRDDMFERYPWQPEGNSFGSYTRFYNEQNIARDQRWGNTGTQGFMLSGKNLPKGFGFTFIVGKSDNSGGFQTYLTKTPKNLIAIRVDKSIGVHKIGLNFFDQFGTYDNVGFRLDPRYDATVDPHYLGSKVRQQIITADGKFNFSKFKIYTEVGIGRFQDGLFTDRDYELLFNKKQEKDSITGLNYNWNNPLKAHCFNFQFDVLKSWFGVPLSAQVFSVRKSVANVNSESLNTANNHTVPTPTNINTNNDITVFPGAILDVGQMANNRWGTNIKHESAYGKLKVSAAWAFNKEWEDVSGLFSNRGNSISYWHQTNSFTTSRFTYFQKYAGPYQRNTSIYRRVYESYGITDTVVDYLKMYQTLNLNLAYKLKFFGRDLILNNFNTYNSVTDDNFNPIPVFTDKAFLRTFYEELMAFYNIHPKVTLVSFGSFEKVTGNNRVEKAYTTSGTTAQGIEYSPGDVIKDIYNNPILSTTSDQGATVQQVSWGYGLGIDYDFSSRAGLYVRNRWFGQNDKNFTLNKYKGMETTVELKIFF</sequence>
<feature type="signal peptide" evidence="1">
    <location>
        <begin position="1"/>
        <end position="23"/>
    </location>
</feature>
<dbReference type="AlphaFoldDB" id="A0A6N4SQB1"/>
<evidence type="ECO:0000256" key="1">
    <source>
        <dbReference type="SAM" id="SignalP"/>
    </source>
</evidence>
<dbReference type="Proteomes" id="UP000001822">
    <property type="component" value="Chromosome"/>
</dbReference>
<feature type="chain" id="PRO_5026851838" description="Outer membrane protein" evidence="1">
    <location>
        <begin position="24"/>
        <end position="747"/>
    </location>
</feature>
<dbReference type="KEGG" id="chu:CHU_1276"/>